<protein>
    <submittedName>
        <fullName evidence="2">Uncharacterized protein</fullName>
    </submittedName>
</protein>
<evidence type="ECO:0000256" key="1">
    <source>
        <dbReference type="SAM" id="SignalP"/>
    </source>
</evidence>
<dbReference type="EMBL" id="JADGJW010000551">
    <property type="protein sequence ID" value="KAJ3215334.1"/>
    <property type="molecule type" value="Genomic_DNA"/>
</dbReference>
<organism evidence="2 3">
    <name type="scientific">Clydaea vesicula</name>
    <dbReference type="NCBI Taxonomy" id="447962"/>
    <lineage>
        <taxon>Eukaryota</taxon>
        <taxon>Fungi</taxon>
        <taxon>Fungi incertae sedis</taxon>
        <taxon>Chytridiomycota</taxon>
        <taxon>Chytridiomycota incertae sedis</taxon>
        <taxon>Chytridiomycetes</taxon>
        <taxon>Lobulomycetales</taxon>
        <taxon>Lobulomycetaceae</taxon>
        <taxon>Clydaea</taxon>
    </lineage>
</organism>
<reference evidence="2" key="1">
    <citation type="submission" date="2020-05" db="EMBL/GenBank/DDBJ databases">
        <title>Phylogenomic resolution of chytrid fungi.</title>
        <authorList>
            <person name="Stajich J.E."/>
            <person name="Amses K."/>
            <person name="Simmons R."/>
            <person name="Seto K."/>
            <person name="Myers J."/>
            <person name="Bonds A."/>
            <person name="Quandt C.A."/>
            <person name="Barry K."/>
            <person name="Liu P."/>
            <person name="Grigoriev I."/>
            <person name="Longcore J.E."/>
            <person name="James T.Y."/>
        </authorList>
    </citation>
    <scope>NUCLEOTIDE SEQUENCE</scope>
    <source>
        <strain evidence="2">JEL0476</strain>
    </source>
</reference>
<proteinExistence type="predicted"/>
<dbReference type="AlphaFoldDB" id="A0AAD5TY87"/>
<evidence type="ECO:0000313" key="2">
    <source>
        <dbReference type="EMBL" id="KAJ3215334.1"/>
    </source>
</evidence>
<sequence>MKVMILLIVFFQLILADKPANGFEICKNDPNKCYEHCAKNPVACAQELSGPFQATIGDAYVKYLKQKAYDSAIAAGKSKRSAAAIAGWAGRNAKAYADMICKFPILTFYDIFEMWQETGSVQQALSIAMCANGIAAGTTFALTGFLGPTVGSGAGFFARNLGKPFCGKMYNSIF</sequence>
<evidence type="ECO:0000313" key="3">
    <source>
        <dbReference type="Proteomes" id="UP001211065"/>
    </source>
</evidence>
<gene>
    <name evidence="2" type="ORF">HK099_006423</name>
</gene>
<name>A0AAD5TY87_9FUNG</name>
<keyword evidence="1" id="KW-0732">Signal</keyword>
<keyword evidence="3" id="KW-1185">Reference proteome</keyword>
<dbReference type="Proteomes" id="UP001211065">
    <property type="component" value="Unassembled WGS sequence"/>
</dbReference>
<feature type="signal peptide" evidence="1">
    <location>
        <begin position="1"/>
        <end position="16"/>
    </location>
</feature>
<feature type="chain" id="PRO_5042287229" evidence="1">
    <location>
        <begin position="17"/>
        <end position="174"/>
    </location>
</feature>
<accession>A0AAD5TY87</accession>
<comment type="caution">
    <text evidence="2">The sequence shown here is derived from an EMBL/GenBank/DDBJ whole genome shotgun (WGS) entry which is preliminary data.</text>
</comment>